<dbReference type="EMBL" id="MASQ01000098">
    <property type="protein sequence ID" value="OCB02286.1"/>
    <property type="molecule type" value="Genomic_DNA"/>
</dbReference>
<accession>A0A1B9BX71</accession>
<protein>
    <recommendedName>
        <fullName evidence="1">HNH nuclease domain-containing protein</fullName>
    </recommendedName>
</protein>
<evidence type="ECO:0000313" key="2">
    <source>
        <dbReference type="EMBL" id="OCB02286.1"/>
    </source>
</evidence>
<dbReference type="AlphaFoldDB" id="A0A1B9BX71"/>
<comment type="caution">
    <text evidence="2">The sequence shown here is derived from an EMBL/GenBank/DDBJ whole genome shotgun (WGS) entry which is preliminary data.</text>
</comment>
<dbReference type="InterPro" id="IPR003615">
    <property type="entry name" value="HNH_nuc"/>
</dbReference>
<evidence type="ECO:0000259" key="1">
    <source>
        <dbReference type="Pfam" id="PF13391"/>
    </source>
</evidence>
<name>A0A1B9BX71_9PROT</name>
<feature type="domain" description="HNH nuclease" evidence="1">
    <location>
        <begin position="202"/>
        <end position="250"/>
    </location>
</feature>
<proteinExistence type="predicted"/>
<gene>
    <name evidence="2" type="ORF">BBC27_13870</name>
</gene>
<evidence type="ECO:0000313" key="3">
    <source>
        <dbReference type="Proteomes" id="UP000093129"/>
    </source>
</evidence>
<sequence length="306" mass="34517">MKFWVGVTDNHWYEFLAQRELDEVNFWQPSATPPFKGAPVGMPFLFKLKRPNNHIAGGGFLVTYSTLPIPLAWEVFGEKNGAATLEDFRALLGPLTSDRRLDSDIGCTVLANPFFLSPERWIKPPGWATNIVRGKMYETSQEEGAVVWAAVAQNFDQGATRTIAAPGIREQEPKYGSAVLVSPRLGQASFRVLITDAYKRRCAITGENTLIALEAAHIIPYSREGTHDVRNGLLLRADFHRLFDVGLVSVTPDLRIKISPRIREAYFNGKAYYRMNDAPLAQIPDRPELRPDPDRLDWHYKNCFQA</sequence>
<reference evidence="2 3" key="1">
    <citation type="submission" date="2016-07" db="EMBL/GenBank/DDBJ databases">
        <title>Draft genome of a psychrotolerant acidophile Acidithiobacillus ferrivorans strain YL15.</title>
        <authorList>
            <person name="Peng T."/>
            <person name="Ma L."/>
            <person name="Nan M."/>
            <person name="An N."/>
            <person name="Wang M."/>
            <person name="Qiu G."/>
            <person name="Zeng W."/>
        </authorList>
    </citation>
    <scope>NUCLEOTIDE SEQUENCE [LARGE SCALE GENOMIC DNA]</scope>
    <source>
        <strain evidence="2 3">YL15</strain>
    </source>
</reference>
<dbReference type="Pfam" id="PF13391">
    <property type="entry name" value="HNH_2"/>
    <property type="match status" value="1"/>
</dbReference>
<organism evidence="2 3">
    <name type="scientific">Acidithiobacillus ferrivorans</name>
    <dbReference type="NCBI Taxonomy" id="160808"/>
    <lineage>
        <taxon>Bacteria</taxon>
        <taxon>Pseudomonadati</taxon>
        <taxon>Pseudomonadota</taxon>
        <taxon>Acidithiobacillia</taxon>
        <taxon>Acidithiobacillales</taxon>
        <taxon>Acidithiobacillaceae</taxon>
        <taxon>Acidithiobacillus</taxon>
    </lineage>
</organism>
<dbReference type="Proteomes" id="UP000093129">
    <property type="component" value="Unassembled WGS sequence"/>
</dbReference>